<evidence type="ECO:0000313" key="3">
    <source>
        <dbReference type="EMBL" id="QQL44014.1"/>
    </source>
</evidence>
<evidence type="ECO:0000256" key="1">
    <source>
        <dbReference type="SAM" id="MobiDB-lite"/>
    </source>
</evidence>
<organism evidence="3 4">
    <name type="scientific">Sulfuriroseicoccus oceanibius</name>
    <dbReference type="NCBI Taxonomy" id="2707525"/>
    <lineage>
        <taxon>Bacteria</taxon>
        <taxon>Pseudomonadati</taxon>
        <taxon>Verrucomicrobiota</taxon>
        <taxon>Verrucomicrobiia</taxon>
        <taxon>Verrucomicrobiales</taxon>
        <taxon>Verrucomicrobiaceae</taxon>
        <taxon>Sulfuriroseicoccus</taxon>
    </lineage>
</organism>
<gene>
    <name evidence="3" type="ORF">G3M56_008910</name>
</gene>
<feature type="region of interest" description="Disordered" evidence="1">
    <location>
        <begin position="89"/>
        <end position="126"/>
    </location>
</feature>
<proteinExistence type="predicted"/>
<dbReference type="KEGG" id="soa:G3M56_008910"/>
<feature type="domain" description="Glutaredoxin" evidence="2">
    <location>
        <begin position="8"/>
        <end position="65"/>
    </location>
</feature>
<sequence>MSEKNPKIVCYLKTFCGWSEGVRAIMRKYDLQYEEKDIIKNPALRWEMEQKSGQPLSPCVEVDGNMLADVSGEEVEAWMIENGYLQKSEEKPDAPIDSACTDEQHAAMERGELPPLPKGGSIKFID</sequence>
<reference evidence="3 4" key="1">
    <citation type="submission" date="2020-12" db="EMBL/GenBank/DDBJ databases">
        <title>Sulforoseuscoccus oceanibium gen. nov., sp. nov., a representative of the phylum Verrucomicrobia with special cytoplasmic membrane, and proposal of Sulforoseuscoccusaceae fam. nov.</title>
        <authorList>
            <person name="Xi F."/>
        </authorList>
    </citation>
    <scope>NUCLEOTIDE SEQUENCE [LARGE SCALE GENOMIC DNA]</scope>
    <source>
        <strain evidence="3 4">T37</strain>
    </source>
</reference>
<dbReference type="Pfam" id="PF00462">
    <property type="entry name" value="Glutaredoxin"/>
    <property type="match status" value="1"/>
</dbReference>
<dbReference type="SUPFAM" id="SSF52833">
    <property type="entry name" value="Thioredoxin-like"/>
    <property type="match status" value="1"/>
</dbReference>
<dbReference type="AlphaFoldDB" id="A0A6B3L4Q1"/>
<evidence type="ECO:0000313" key="4">
    <source>
        <dbReference type="Proteomes" id="UP000475117"/>
    </source>
</evidence>
<dbReference type="PROSITE" id="PS51354">
    <property type="entry name" value="GLUTAREDOXIN_2"/>
    <property type="match status" value="1"/>
</dbReference>
<feature type="compositionally biased region" description="Basic and acidic residues" evidence="1">
    <location>
        <begin position="102"/>
        <end position="112"/>
    </location>
</feature>
<protein>
    <submittedName>
        <fullName evidence="3">Glutaredoxin</fullName>
    </submittedName>
</protein>
<dbReference type="InterPro" id="IPR036249">
    <property type="entry name" value="Thioredoxin-like_sf"/>
</dbReference>
<dbReference type="CDD" id="cd02066">
    <property type="entry name" value="GRX_family"/>
    <property type="match status" value="1"/>
</dbReference>
<dbReference type="EMBL" id="CP066776">
    <property type="protein sequence ID" value="QQL44014.1"/>
    <property type="molecule type" value="Genomic_DNA"/>
</dbReference>
<dbReference type="Gene3D" id="3.40.30.10">
    <property type="entry name" value="Glutaredoxin"/>
    <property type="match status" value="1"/>
</dbReference>
<dbReference type="Proteomes" id="UP000475117">
    <property type="component" value="Chromosome"/>
</dbReference>
<keyword evidence="4" id="KW-1185">Reference proteome</keyword>
<dbReference type="RefSeq" id="WP_164363412.1">
    <property type="nucleotide sequence ID" value="NZ_CP066776.1"/>
</dbReference>
<dbReference type="InterPro" id="IPR002109">
    <property type="entry name" value="Glutaredoxin"/>
</dbReference>
<evidence type="ECO:0000259" key="2">
    <source>
        <dbReference type="Pfam" id="PF00462"/>
    </source>
</evidence>
<name>A0A6B3L4Q1_9BACT</name>
<accession>A0A6B3L4Q1</accession>